<protein>
    <submittedName>
        <fullName evidence="1">Uncharacterized protein</fullName>
    </submittedName>
</protein>
<accession>A0A1S2TS24</accession>
<evidence type="ECO:0000313" key="1">
    <source>
        <dbReference type="EMBL" id="OIN12672.1"/>
    </source>
</evidence>
<proteinExistence type="predicted"/>
<reference evidence="1 2" key="1">
    <citation type="submission" date="2016-08" db="EMBL/GenBank/DDBJ databases">
        <title>Draft genome sequence of the type strain of Pseudomonas extremorientalis LMG 19695T isolated from drinking water reservoir.</title>
        <authorList>
            <person name="Tambong J.T."/>
        </authorList>
    </citation>
    <scope>NUCLEOTIDE SEQUENCE [LARGE SCALE GENOMIC DNA]</scope>
    <source>
        <strain evidence="1 2">LMG 19695</strain>
    </source>
</reference>
<sequence length="93" mass="10479">MDLSPERAHSVGYVETAGRERTILFFSMIIEQEEVFRTIPHNAVAAEVKDTDVVWVPLYFCQPAVKSETDIGEGGAFDVVYGPDRIDLCLLFR</sequence>
<dbReference type="AlphaFoldDB" id="A0A1S2TS24"/>
<evidence type="ECO:0000313" key="2">
    <source>
        <dbReference type="Proteomes" id="UP000181686"/>
    </source>
</evidence>
<gene>
    <name evidence="1" type="ORF">BFN10_03010</name>
</gene>
<name>A0A1S2TS24_9PSED</name>
<organism evidence="1 2">
    <name type="scientific">Pseudomonas extremorientalis</name>
    <dbReference type="NCBI Taxonomy" id="169669"/>
    <lineage>
        <taxon>Bacteria</taxon>
        <taxon>Pseudomonadati</taxon>
        <taxon>Pseudomonadota</taxon>
        <taxon>Gammaproteobacteria</taxon>
        <taxon>Pseudomonadales</taxon>
        <taxon>Pseudomonadaceae</taxon>
        <taxon>Pseudomonas</taxon>
    </lineage>
</organism>
<dbReference type="EMBL" id="MDGK01000011">
    <property type="protein sequence ID" value="OIN12672.1"/>
    <property type="molecule type" value="Genomic_DNA"/>
</dbReference>
<dbReference type="Proteomes" id="UP000181686">
    <property type="component" value="Unassembled WGS sequence"/>
</dbReference>
<comment type="caution">
    <text evidence="1">The sequence shown here is derived from an EMBL/GenBank/DDBJ whole genome shotgun (WGS) entry which is preliminary data.</text>
</comment>